<feature type="domain" description="FCP1 homology" evidence="1">
    <location>
        <begin position="1"/>
        <end position="80"/>
    </location>
</feature>
<evidence type="ECO:0000313" key="3">
    <source>
        <dbReference type="Proteomes" id="UP001157418"/>
    </source>
</evidence>
<dbReference type="SUPFAM" id="SSF56784">
    <property type="entry name" value="HAD-like"/>
    <property type="match status" value="1"/>
</dbReference>
<evidence type="ECO:0000313" key="2">
    <source>
        <dbReference type="EMBL" id="CAH1432797.1"/>
    </source>
</evidence>
<dbReference type="Proteomes" id="UP001157418">
    <property type="component" value="Unassembled WGS sequence"/>
</dbReference>
<dbReference type="EMBL" id="CAKMRJ010003334">
    <property type="protein sequence ID" value="CAH1432797.1"/>
    <property type="molecule type" value="Genomic_DNA"/>
</dbReference>
<comment type="caution">
    <text evidence="2">The sequence shown here is derived from an EMBL/GenBank/DDBJ whole genome shotgun (WGS) entry which is preliminary data.</text>
</comment>
<name>A0AAU9N3Z2_9ASTR</name>
<accession>A0AAU9N3Z2</accession>
<reference evidence="2 3" key="1">
    <citation type="submission" date="2022-01" db="EMBL/GenBank/DDBJ databases">
        <authorList>
            <person name="Xiong W."/>
            <person name="Schranz E."/>
        </authorList>
    </citation>
    <scope>NUCLEOTIDE SEQUENCE [LARGE SCALE GENOMIC DNA]</scope>
</reference>
<proteinExistence type="predicted"/>
<dbReference type="PROSITE" id="PS50969">
    <property type="entry name" value="FCP1"/>
    <property type="match status" value="1"/>
</dbReference>
<dbReference type="InterPro" id="IPR036412">
    <property type="entry name" value="HAD-like_sf"/>
</dbReference>
<keyword evidence="3" id="KW-1185">Reference proteome</keyword>
<dbReference type="InterPro" id="IPR023214">
    <property type="entry name" value="HAD_sf"/>
</dbReference>
<evidence type="ECO:0000259" key="1">
    <source>
        <dbReference type="PROSITE" id="PS50969"/>
    </source>
</evidence>
<organism evidence="2 3">
    <name type="scientific">Lactuca virosa</name>
    <dbReference type="NCBI Taxonomy" id="75947"/>
    <lineage>
        <taxon>Eukaryota</taxon>
        <taxon>Viridiplantae</taxon>
        <taxon>Streptophyta</taxon>
        <taxon>Embryophyta</taxon>
        <taxon>Tracheophyta</taxon>
        <taxon>Spermatophyta</taxon>
        <taxon>Magnoliopsida</taxon>
        <taxon>eudicotyledons</taxon>
        <taxon>Gunneridae</taxon>
        <taxon>Pentapetalae</taxon>
        <taxon>asterids</taxon>
        <taxon>campanulids</taxon>
        <taxon>Asterales</taxon>
        <taxon>Asteraceae</taxon>
        <taxon>Cichorioideae</taxon>
        <taxon>Cichorieae</taxon>
        <taxon>Lactucinae</taxon>
        <taxon>Lactuca</taxon>
    </lineage>
</organism>
<sequence length="80" mass="9429">MDTIITKSLSEKLIIDIVSPPPKDLKSDKNISKRAIFKRPFLDDFLRFCFQRFEVAIWSSRIRTKACEVLQREEDLNEVV</sequence>
<dbReference type="InterPro" id="IPR004274">
    <property type="entry name" value="FCP1_dom"/>
</dbReference>
<gene>
    <name evidence="2" type="ORF">LVIROSA_LOCUS19423</name>
</gene>
<protein>
    <recommendedName>
        <fullName evidence="1">FCP1 homology domain-containing protein</fullName>
    </recommendedName>
</protein>
<dbReference type="Pfam" id="PF03031">
    <property type="entry name" value="NIF"/>
    <property type="match status" value="1"/>
</dbReference>
<dbReference type="Gene3D" id="3.40.50.1000">
    <property type="entry name" value="HAD superfamily/HAD-like"/>
    <property type="match status" value="1"/>
</dbReference>
<dbReference type="AlphaFoldDB" id="A0AAU9N3Z2"/>